<evidence type="ECO:0000256" key="1">
    <source>
        <dbReference type="SAM" id="MobiDB-lite"/>
    </source>
</evidence>
<keyword evidence="3" id="KW-1185">Reference proteome</keyword>
<dbReference type="EMBL" id="BAAAHE010000015">
    <property type="protein sequence ID" value="GAA0618164.1"/>
    <property type="molecule type" value="Genomic_DNA"/>
</dbReference>
<gene>
    <name evidence="2" type="ORF">GCM10009547_20560</name>
</gene>
<protein>
    <submittedName>
        <fullName evidence="2">Uncharacterized protein</fullName>
    </submittedName>
</protein>
<comment type="caution">
    <text evidence="2">The sequence shown here is derived from an EMBL/GenBank/DDBJ whole genome shotgun (WGS) entry which is preliminary data.</text>
</comment>
<feature type="region of interest" description="Disordered" evidence="1">
    <location>
        <begin position="102"/>
        <end position="134"/>
    </location>
</feature>
<accession>A0ABN1GSG7</accession>
<proteinExistence type="predicted"/>
<name>A0ABN1GSG7_9ACTN</name>
<dbReference type="Proteomes" id="UP001500957">
    <property type="component" value="Unassembled WGS sequence"/>
</dbReference>
<evidence type="ECO:0000313" key="2">
    <source>
        <dbReference type="EMBL" id="GAA0618164.1"/>
    </source>
</evidence>
<sequence length="134" mass="13576">MPCRTFPSALVEAMKTDSPPPSPVPGTTVTVPRIAEDTAAAAATIEVAPVPESRLCGRAPERATSGAAGGFFRPREFFGALCRPITRSIGASAATLDPCRAIHSGPAPTTGGDTPFGAGKGDTPTALEMSSPLQ</sequence>
<evidence type="ECO:0000313" key="3">
    <source>
        <dbReference type="Proteomes" id="UP001500957"/>
    </source>
</evidence>
<organism evidence="2 3">
    <name type="scientific">Sporichthya brevicatena</name>
    <dbReference type="NCBI Taxonomy" id="171442"/>
    <lineage>
        <taxon>Bacteria</taxon>
        <taxon>Bacillati</taxon>
        <taxon>Actinomycetota</taxon>
        <taxon>Actinomycetes</taxon>
        <taxon>Sporichthyales</taxon>
        <taxon>Sporichthyaceae</taxon>
        <taxon>Sporichthya</taxon>
    </lineage>
</organism>
<reference evidence="2 3" key="1">
    <citation type="journal article" date="2019" name="Int. J. Syst. Evol. Microbiol.">
        <title>The Global Catalogue of Microorganisms (GCM) 10K type strain sequencing project: providing services to taxonomists for standard genome sequencing and annotation.</title>
        <authorList>
            <consortium name="The Broad Institute Genomics Platform"/>
            <consortium name="The Broad Institute Genome Sequencing Center for Infectious Disease"/>
            <person name="Wu L."/>
            <person name="Ma J."/>
        </authorList>
    </citation>
    <scope>NUCLEOTIDE SEQUENCE [LARGE SCALE GENOMIC DNA]</scope>
    <source>
        <strain evidence="2 3">JCM 10671</strain>
    </source>
</reference>